<protein>
    <submittedName>
        <fullName evidence="1">Uncharacterized protein</fullName>
    </submittedName>
</protein>
<sequence>MPIGRKKNKYGVPLDKPCTRCGTCEKLTRHHIKDSDGRRTSKIIILCRPCHDLAEERYEREGKLNESPPAYLIWLISGGDKKITSKDNVTDDSLIPFHARHHG</sequence>
<name>A0A0F9TAM7_9ZZZZ</name>
<dbReference type="AlphaFoldDB" id="A0A0F9TAM7"/>
<gene>
    <name evidence="1" type="ORF">LCGC14_0676950</name>
</gene>
<accession>A0A0F9TAM7</accession>
<comment type="caution">
    <text evidence="1">The sequence shown here is derived from an EMBL/GenBank/DDBJ whole genome shotgun (WGS) entry which is preliminary data.</text>
</comment>
<proteinExistence type="predicted"/>
<dbReference type="EMBL" id="LAZR01001353">
    <property type="protein sequence ID" value="KKN46001.1"/>
    <property type="molecule type" value="Genomic_DNA"/>
</dbReference>
<organism evidence="1">
    <name type="scientific">marine sediment metagenome</name>
    <dbReference type="NCBI Taxonomy" id="412755"/>
    <lineage>
        <taxon>unclassified sequences</taxon>
        <taxon>metagenomes</taxon>
        <taxon>ecological metagenomes</taxon>
    </lineage>
</organism>
<reference evidence="1" key="1">
    <citation type="journal article" date="2015" name="Nature">
        <title>Complex archaea that bridge the gap between prokaryotes and eukaryotes.</title>
        <authorList>
            <person name="Spang A."/>
            <person name="Saw J.H."/>
            <person name="Jorgensen S.L."/>
            <person name="Zaremba-Niedzwiedzka K."/>
            <person name="Martijn J."/>
            <person name="Lind A.E."/>
            <person name="van Eijk R."/>
            <person name="Schleper C."/>
            <person name="Guy L."/>
            <person name="Ettema T.J."/>
        </authorList>
    </citation>
    <scope>NUCLEOTIDE SEQUENCE</scope>
</reference>
<evidence type="ECO:0000313" key="1">
    <source>
        <dbReference type="EMBL" id="KKN46001.1"/>
    </source>
</evidence>